<dbReference type="RefSeq" id="WP_105357270.1">
    <property type="nucleotide sequence ID" value="NZ_PUIB01000021.1"/>
</dbReference>
<feature type="transmembrane region" description="Helical" evidence="1">
    <location>
        <begin position="35"/>
        <end position="58"/>
    </location>
</feature>
<dbReference type="AlphaFoldDB" id="A0A2S8FDS2"/>
<organism evidence="2 3">
    <name type="scientific">Blastopirellula marina</name>
    <dbReference type="NCBI Taxonomy" id="124"/>
    <lineage>
        <taxon>Bacteria</taxon>
        <taxon>Pseudomonadati</taxon>
        <taxon>Planctomycetota</taxon>
        <taxon>Planctomycetia</taxon>
        <taxon>Pirellulales</taxon>
        <taxon>Pirellulaceae</taxon>
        <taxon>Blastopirellula</taxon>
    </lineage>
</organism>
<name>A0A2S8FDS2_9BACT</name>
<evidence type="ECO:0000256" key="1">
    <source>
        <dbReference type="SAM" id="Phobius"/>
    </source>
</evidence>
<dbReference type="InterPro" id="IPR021741">
    <property type="entry name" value="DUF3311"/>
</dbReference>
<evidence type="ECO:0000313" key="3">
    <source>
        <dbReference type="Proteomes" id="UP000239388"/>
    </source>
</evidence>
<keyword evidence="1" id="KW-0812">Transmembrane</keyword>
<evidence type="ECO:0000313" key="2">
    <source>
        <dbReference type="EMBL" id="PQO30074.1"/>
    </source>
</evidence>
<protein>
    <recommendedName>
        <fullName evidence="4">DUF3311 domain-containing protein</fullName>
    </recommendedName>
</protein>
<sequence length="77" mass="9230">MKYLVWPLVVVLIILHQDFWNWDNADLVFGFLPVTLLYQVCISLGAGITWFLAVQFAWPQELEYIEQQLEEKKWEDK</sequence>
<reference evidence="2 3" key="1">
    <citation type="submission" date="2018-02" db="EMBL/GenBank/DDBJ databases">
        <title>Comparative genomes isolates from brazilian mangrove.</title>
        <authorList>
            <person name="Araujo J.E."/>
            <person name="Taketani R.G."/>
            <person name="Silva M.C.P."/>
            <person name="Loureco M.V."/>
            <person name="Andreote F.D."/>
        </authorList>
    </citation>
    <scope>NUCLEOTIDE SEQUENCE [LARGE SCALE GENOMIC DNA]</scope>
    <source>
        <strain evidence="2 3">NAP PRIS-MGV</strain>
    </source>
</reference>
<proteinExistence type="predicted"/>
<dbReference type="Proteomes" id="UP000239388">
    <property type="component" value="Unassembled WGS sequence"/>
</dbReference>
<dbReference type="EMBL" id="PUIB01000021">
    <property type="protein sequence ID" value="PQO30074.1"/>
    <property type="molecule type" value="Genomic_DNA"/>
</dbReference>
<comment type="caution">
    <text evidence="2">The sequence shown here is derived from an EMBL/GenBank/DDBJ whole genome shotgun (WGS) entry which is preliminary data.</text>
</comment>
<gene>
    <name evidence="2" type="ORF">C5Y98_21195</name>
</gene>
<accession>A0A2S8FDS2</accession>
<evidence type="ECO:0008006" key="4">
    <source>
        <dbReference type="Google" id="ProtNLM"/>
    </source>
</evidence>
<keyword evidence="1" id="KW-1133">Transmembrane helix</keyword>
<dbReference type="Pfam" id="PF11755">
    <property type="entry name" value="DUF3311"/>
    <property type="match status" value="1"/>
</dbReference>
<dbReference type="OrthoDB" id="283209at2"/>
<keyword evidence="1" id="KW-0472">Membrane</keyword>